<protein>
    <recommendedName>
        <fullName evidence="2">Carboxylesterase type B domain-containing protein</fullName>
    </recommendedName>
</protein>
<dbReference type="Gene3D" id="3.40.50.1820">
    <property type="entry name" value="alpha/beta hydrolase"/>
    <property type="match status" value="1"/>
</dbReference>
<name>F6WU21_CIOIN</name>
<dbReference type="InParanoid" id="F6WU21"/>
<reference evidence="4" key="1">
    <citation type="journal article" date="2002" name="Science">
        <title>The draft genome of Ciona intestinalis: insights into chordate and vertebrate origins.</title>
        <authorList>
            <person name="Dehal P."/>
            <person name="Satou Y."/>
            <person name="Campbell R.K."/>
            <person name="Chapman J."/>
            <person name="Degnan B."/>
            <person name="De Tomaso A."/>
            <person name="Davidson B."/>
            <person name="Di Gregorio A."/>
            <person name="Gelpke M."/>
            <person name="Goodstein D.M."/>
            <person name="Harafuji N."/>
            <person name="Hastings K.E."/>
            <person name="Ho I."/>
            <person name="Hotta K."/>
            <person name="Huang W."/>
            <person name="Kawashima T."/>
            <person name="Lemaire P."/>
            <person name="Martinez D."/>
            <person name="Meinertzhagen I.A."/>
            <person name="Necula S."/>
            <person name="Nonaka M."/>
            <person name="Putnam N."/>
            <person name="Rash S."/>
            <person name="Saiga H."/>
            <person name="Satake M."/>
            <person name="Terry A."/>
            <person name="Yamada L."/>
            <person name="Wang H.G."/>
            <person name="Awazu S."/>
            <person name="Azumi K."/>
            <person name="Boore J."/>
            <person name="Branno M."/>
            <person name="Chin-Bow S."/>
            <person name="DeSantis R."/>
            <person name="Doyle S."/>
            <person name="Francino P."/>
            <person name="Keys D.N."/>
            <person name="Haga S."/>
            <person name="Hayashi H."/>
            <person name="Hino K."/>
            <person name="Imai K.S."/>
            <person name="Inaba K."/>
            <person name="Kano S."/>
            <person name="Kobayashi K."/>
            <person name="Kobayashi M."/>
            <person name="Lee B.I."/>
            <person name="Makabe K.W."/>
            <person name="Manohar C."/>
            <person name="Matassi G."/>
            <person name="Medina M."/>
            <person name="Mochizuki Y."/>
            <person name="Mount S."/>
            <person name="Morishita T."/>
            <person name="Miura S."/>
            <person name="Nakayama A."/>
            <person name="Nishizaka S."/>
            <person name="Nomoto H."/>
            <person name="Ohta F."/>
            <person name="Oishi K."/>
            <person name="Rigoutsos I."/>
            <person name="Sano M."/>
            <person name="Sasaki A."/>
            <person name="Sasakura Y."/>
            <person name="Shoguchi E."/>
            <person name="Shin-i T."/>
            <person name="Spagnuolo A."/>
            <person name="Stainier D."/>
            <person name="Suzuki M.M."/>
            <person name="Tassy O."/>
            <person name="Takatori N."/>
            <person name="Tokuoka M."/>
            <person name="Yagi K."/>
            <person name="Yoshizaki F."/>
            <person name="Wada S."/>
            <person name="Zhang C."/>
            <person name="Hyatt P.D."/>
            <person name="Larimer F."/>
            <person name="Detter C."/>
            <person name="Doggett N."/>
            <person name="Glavina T."/>
            <person name="Hawkins T."/>
            <person name="Richardson P."/>
            <person name="Lucas S."/>
            <person name="Kohara Y."/>
            <person name="Levine M."/>
            <person name="Satoh N."/>
            <person name="Rokhsar D.S."/>
        </authorList>
    </citation>
    <scope>NUCLEOTIDE SEQUENCE [LARGE SCALE GENOMIC DNA]</scope>
</reference>
<dbReference type="Pfam" id="PF00135">
    <property type="entry name" value="COesterase"/>
    <property type="match status" value="1"/>
</dbReference>
<reference evidence="3" key="3">
    <citation type="submission" date="2025-08" db="UniProtKB">
        <authorList>
            <consortium name="Ensembl"/>
        </authorList>
    </citation>
    <scope>IDENTIFICATION</scope>
</reference>
<feature type="domain" description="Carboxylesterase type B" evidence="2">
    <location>
        <begin position="93"/>
        <end position="169"/>
    </location>
</feature>
<proteinExistence type="predicted"/>
<sequence length="175" mass="19784">MNHLALLCILIHLVGVNCYRDPITNAFVTLIQQLDDEMKNQESYDELGLVQRRQHTQPIYPETYEEKQPDLSYAPISDTFPQVKVGNKLIIGSTLAESHAFYSIPYAKPPTGDLRFMPPVAIDNLTETLNASLPDFRMCYQIKNCDDGDCNEFLMTEDCLVLNINVPSSIDLSDP</sequence>
<feature type="chain" id="PRO_5003344782" description="Carboxylesterase type B domain-containing protein" evidence="1">
    <location>
        <begin position="19"/>
        <end position="175"/>
    </location>
</feature>
<reference evidence="3" key="2">
    <citation type="journal article" date="2008" name="Genome Biol.">
        <title>Improved genome assembly and evidence-based global gene model set for the chordate Ciona intestinalis: new insight into intron and operon populations.</title>
        <authorList>
            <person name="Satou Y."/>
            <person name="Mineta K."/>
            <person name="Ogasawara M."/>
            <person name="Sasakura Y."/>
            <person name="Shoguchi E."/>
            <person name="Ueno K."/>
            <person name="Yamada L."/>
            <person name="Matsumoto J."/>
            <person name="Wasserscheid J."/>
            <person name="Dewar K."/>
            <person name="Wiley G.B."/>
            <person name="Macmil S.L."/>
            <person name="Roe B.A."/>
            <person name="Zeller R.W."/>
            <person name="Hastings K.E."/>
            <person name="Lemaire P."/>
            <person name="Lindquist E."/>
            <person name="Endo T."/>
            <person name="Hotta K."/>
            <person name="Inaba K."/>
        </authorList>
    </citation>
    <scope>NUCLEOTIDE SEQUENCE [LARGE SCALE GENOMIC DNA]</scope>
    <source>
        <strain evidence="3">wild type</strain>
    </source>
</reference>
<dbReference type="InterPro" id="IPR002018">
    <property type="entry name" value="CarbesteraseB"/>
</dbReference>
<feature type="signal peptide" evidence="1">
    <location>
        <begin position="1"/>
        <end position="18"/>
    </location>
</feature>
<organism evidence="3 4">
    <name type="scientific">Ciona intestinalis</name>
    <name type="common">Transparent sea squirt</name>
    <name type="synonym">Ascidia intestinalis</name>
    <dbReference type="NCBI Taxonomy" id="7719"/>
    <lineage>
        <taxon>Eukaryota</taxon>
        <taxon>Metazoa</taxon>
        <taxon>Chordata</taxon>
        <taxon>Tunicata</taxon>
        <taxon>Ascidiacea</taxon>
        <taxon>Phlebobranchia</taxon>
        <taxon>Cionidae</taxon>
        <taxon>Ciona</taxon>
    </lineage>
</organism>
<dbReference type="PANTHER" id="PTHR45570:SF2">
    <property type="entry name" value="ACETYLCHOLINESTERASE 1-LIKE"/>
    <property type="match status" value="1"/>
</dbReference>
<reference evidence="3" key="4">
    <citation type="submission" date="2025-09" db="UniProtKB">
        <authorList>
            <consortium name="Ensembl"/>
        </authorList>
    </citation>
    <scope>IDENTIFICATION</scope>
</reference>
<accession>F6WU21</accession>
<evidence type="ECO:0000313" key="3">
    <source>
        <dbReference type="Ensembl" id="ENSCINP00000021962.2"/>
    </source>
</evidence>
<keyword evidence="4" id="KW-1185">Reference proteome</keyword>
<dbReference type="PANTHER" id="PTHR45570">
    <property type="entry name" value="CARBOXYLIC ESTER HYDROLASE"/>
    <property type="match status" value="1"/>
</dbReference>
<dbReference type="InterPro" id="IPR029058">
    <property type="entry name" value="AB_hydrolase_fold"/>
</dbReference>
<keyword evidence="1" id="KW-0732">Signal</keyword>
<dbReference type="EMBL" id="EAAA01001435">
    <property type="status" value="NOT_ANNOTATED_CDS"/>
    <property type="molecule type" value="Genomic_DNA"/>
</dbReference>
<evidence type="ECO:0000256" key="1">
    <source>
        <dbReference type="SAM" id="SignalP"/>
    </source>
</evidence>
<dbReference type="AlphaFoldDB" id="F6WU21"/>
<dbReference type="Ensembl" id="ENSCINT00000022208.2">
    <property type="protein sequence ID" value="ENSCINP00000021962.2"/>
    <property type="gene ID" value="ENSCING00000011513.2"/>
</dbReference>
<dbReference type="SUPFAM" id="SSF53474">
    <property type="entry name" value="alpha/beta-Hydrolases"/>
    <property type="match status" value="1"/>
</dbReference>
<dbReference type="HOGENOM" id="CLU_110521_0_0_1"/>
<evidence type="ECO:0000313" key="4">
    <source>
        <dbReference type="Proteomes" id="UP000008144"/>
    </source>
</evidence>
<evidence type="ECO:0000259" key="2">
    <source>
        <dbReference type="Pfam" id="PF00135"/>
    </source>
</evidence>
<dbReference type="Proteomes" id="UP000008144">
    <property type="component" value="Chromosome 2"/>
</dbReference>